<sequence>MFLPIAILIRPRKIISRWPDSTVSRSEFTVDRPKFTVHRSEFTIDRPKFTVHRSEFTVPWPEFVVSRTATFQKLNGIVFRRLYHGQSILRWFFGYRFLLPLPKPATHSPLFSDRRTPLLLRRSL</sequence>
<proteinExistence type="predicted"/>
<accession>A0ABU6UTK8</accession>
<keyword evidence="2" id="KW-1185">Reference proteome</keyword>
<organism evidence="1 2">
    <name type="scientific">Stylosanthes scabra</name>
    <dbReference type="NCBI Taxonomy" id="79078"/>
    <lineage>
        <taxon>Eukaryota</taxon>
        <taxon>Viridiplantae</taxon>
        <taxon>Streptophyta</taxon>
        <taxon>Embryophyta</taxon>
        <taxon>Tracheophyta</taxon>
        <taxon>Spermatophyta</taxon>
        <taxon>Magnoliopsida</taxon>
        <taxon>eudicotyledons</taxon>
        <taxon>Gunneridae</taxon>
        <taxon>Pentapetalae</taxon>
        <taxon>rosids</taxon>
        <taxon>fabids</taxon>
        <taxon>Fabales</taxon>
        <taxon>Fabaceae</taxon>
        <taxon>Papilionoideae</taxon>
        <taxon>50 kb inversion clade</taxon>
        <taxon>dalbergioids sensu lato</taxon>
        <taxon>Dalbergieae</taxon>
        <taxon>Pterocarpus clade</taxon>
        <taxon>Stylosanthes</taxon>
    </lineage>
</organism>
<evidence type="ECO:0000313" key="2">
    <source>
        <dbReference type="Proteomes" id="UP001341840"/>
    </source>
</evidence>
<dbReference type="Proteomes" id="UP001341840">
    <property type="component" value="Unassembled WGS sequence"/>
</dbReference>
<reference evidence="1 2" key="1">
    <citation type="journal article" date="2023" name="Plants (Basel)">
        <title>Bridging the Gap: Combining Genomics and Transcriptomics Approaches to Understand Stylosanthes scabra, an Orphan Legume from the Brazilian Caatinga.</title>
        <authorList>
            <person name="Ferreira-Neto J.R.C."/>
            <person name="da Silva M.D."/>
            <person name="Binneck E."/>
            <person name="de Melo N.F."/>
            <person name="da Silva R.H."/>
            <person name="de Melo A.L.T.M."/>
            <person name="Pandolfi V."/>
            <person name="Bustamante F.O."/>
            <person name="Brasileiro-Vidal A.C."/>
            <person name="Benko-Iseppon A.M."/>
        </authorList>
    </citation>
    <scope>NUCLEOTIDE SEQUENCE [LARGE SCALE GENOMIC DNA]</scope>
    <source>
        <tissue evidence="1">Leaves</tissue>
    </source>
</reference>
<protein>
    <submittedName>
        <fullName evidence="1">Uncharacterized protein</fullName>
    </submittedName>
</protein>
<dbReference type="EMBL" id="JASCZI010122070">
    <property type="protein sequence ID" value="MED6163640.1"/>
    <property type="molecule type" value="Genomic_DNA"/>
</dbReference>
<evidence type="ECO:0000313" key="1">
    <source>
        <dbReference type="EMBL" id="MED6163640.1"/>
    </source>
</evidence>
<gene>
    <name evidence="1" type="ORF">PIB30_081910</name>
</gene>
<comment type="caution">
    <text evidence="1">The sequence shown here is derived from an EMBL/GenBank/DDBJ whole genome shotgun (WGS) entry which is preliminary data.</text>
</comment>
<name>A0ABU6UTK8_9FABA</name>